<dbReference type="EMBL" id="UINC01001552">
    <property type="protein sequence ID" value="SUZ83480.1"/>
    <property type="molecule type" value="Genomic_DNA"/>
</dbReference>
<feature type="region of interest" description="Disordered" evidence="1">
    <location>
        <begin position="1"/>
        <end position="20"/>
    </location>
</feature>
<feature type="domain" description="HTH marR-type" evidence="2">
    <location>
        <begin position="20"/>
        <end position="150"/>
    </location>
</feature>
<dbReference type="PROSITE" id="PS50995">
    <property type="entry name" value="HTH_MARR_2"/>
    <property type="match status" value="1"/>
</dbReference>
<evidence type="ECO:0000259" key="2">
    <source>
        <dbReference type="PROSITE" id="PS50995"/>
    </source>
</evidence>
<protein>
    <recommendedName>
        <fullName evidence="2">HTH marR-type domain-containing protein</fullName>
    </recommendedName>
</protein>
<dbReference type="InterPro" id="IPR036388">
    <property type="entry name" value="WH-like_DNA-bd_sf"/>
</dbReference>
<reference evidence="3" key="1">
    <citation type="submission" date="2018-05" db="EMBL/GenBank/DDBJ databases">
        <authorList>
            <person name="Lanie J.A."/>
            <person name="Ng W.-L."/>
            <person name="Kazmierczak K.M."/>
            <person name="Andrzejewski T.M."/>
            <person name="Davidsen T.M."/>
            <person name="Wayne K.J."/>
            <person name="Tettelin H."/>
            <person name="Glass J.I."/>
            <person name="Rusch D."/>
            <person name="Podicherti R."/>
            <person name="Tsui H.-C.T."/>
            <person name="Winkler M.E."/>
        </authorList>
    </citation>
    <scope>NUCLEOTIDE SEQUENCE</scope>
</reference>
<organism evidence="3">
    <name type="scientific">marine metagenome</name>
    <dbReference type="NCBI Taxonomy" id="408172"/>
    <lineage>
        <taxon>unclassified sequences</taxon>
        <taxon>metagenomes</taxon>
        <taxon>ecological metagenomes</taxon>
    </lineage>
</organism>
<dbReference type="SMART" id="SM00347">
    <property type="entry name" value="HTH_MARR"/>
    <property type="match status" value="1"/>
</dbReference>
<dbReference type="SUPFAM" id="SSF46785">
    <property type="entry name" value="Winged helix' DNA-binding domain"/>
    <property type="match status" value="1"/>
</dbReference>
<dbReference type="AlphaFoldDB" id="A0A381QWF9"/>
<feature type="region of interest" description="Disordered" evidence="1">
    <location>
        <begin position="92"/>
        <end position="115"/>
    </location>
</feature>
<dbReference type="Gene3D" id="1.10.10.10">
    <property type="entry name" value="Winged helix-like DNA-binding domain superfamily/Winged helix DNA-binding domain"/>
    <property type="match status" value="1"/>
</dbReference>
<dbReference type="InterPro" id="IPR039422">
    <property type="entry name" value="MarR/SlyA-like"/>
</dbReference>
<dbReference type="PANTHER" id="PTHR33164">
    <property type="entry name" value="TRANSCRIPTIONAL REGULATOR, MARR FAMILY"/>
    <property type="match status" value="1"/>
</dbReference>
<name>A0A381QWF9_9ZZZZ</name>
<sequence>MSDAPIQDETPPAVGTDESDDKLVAAARAAAKLARQVTIPLGQVGLSLPQYRVLAFLDEGDAAPSDLAGRLSVSRPSITALMDGLVTRGLVERRPDPDDGRRVSHHLTEDGRSNLRSADRAVGNRLAAIGTHVHAGDSTRLIASLARFGEAIRAARAAGTT</sequence>
<dbReference type="PANTHER" id="PTHR33164:SF103">
    <property type="entry name" value="REGULATORY PROTEIN MARR"/>
    <property type="match status" value="1"/>
</dbReference>
<dbReference type="InterPro" id="IPR036390">
    <property type="entry name" value="WH_DNA-bd_sf"/>
</dbReference>
<dbReference type="GO" id="GO:0006950">
    <property type="term" value="P:response to stress"/>
    <property type="evidence" value="ECO:0007669"/>
    <property type="project" value="TreeGrafter"/>
</dbReference>
<gene>
    <name evidence="3" type="ORF">METZ01_LOCUS36334</name>
</gene>
<dbReference type="Pfam" id="PF12802">
    <property type="entry name" value="MarR_2"/>
    <property type="match status" value="1"/>
</dbReference>
<evidence type="ECO:0000313" key="3">
    <source>
        <dbReference type="EMBL" id="SUZ83480.1"/>
    </source>
</evidence>
<evidence type="ECO:0000256" key="1">
    <source>
        <dbReference type="SAM" id="MobiDB-lite"/>
    </source>
</evidence>
<dbReference type="PRINTS" id="PR00598">
    <property type="entry name" value="HTHMARR"/>
</dbReference>
<dbReference type="GO" id="GO:0003700">
    <property type="term" value="F:DNA-binding transcription factor activity"/>
    <property type="evidence" value="ECO:0007669"/>
    <property type="project" value="InterPro"/>
</dbReference>
<accession>A0A381QWF9</accession>
<dbReference type="InterPro" id="IPR000835">
    <property type="entry name" value="HTH_MarR-typ"/>
</dbReference>
<proteinExistence type="predicted"/>